<dbReference type="GO" id="GO:0016558">
    <property type="term" value="P:protein import into peroxisome matrix"/>
    <property type="evidence" value="ECO:0007669"/>
    <property type="project" value="TreeGrafter"/>
</dbReference>
<dbReference type="PRINTS" id="PR00625">
    <property type="entry name" value="JDOMAIN"/>
</dbReference>
<evidence type="ECO:0000259" key="2">
    <source>
        <dbReference type="PROSITE" id="PS50076"/>
    </source>
</evidence>
<protein>
    <submittedName>
        <fullName evidence="3">DnaJ-domain-containing protein</fullName>
    </submittedName>
</protein>
<dbReference type="PANTHER" id="PTHR45006">
    <property type="entry name" value="DNAJ-LIKE PROTEIN 1"/>
    <property type="match status" value="1"/>
</dbReference>
<keyword evidence="1" id="KW-0175">Coiled coil</keyword>
<dbReference type="PROSITE" id="PS50076">
    <property type="entry name" value="DNAJ_2"/>
    <property type="match status" value="1"/>
</dbReference>
<sequence length="415" mass="46434">MVKDTTYYDILGVGPSATDTELKKAYRKQAIKLHPDKNGNDPKAAEKFQELGEAYGILQDKDSRQLYDELGVDGLKANGGAAAAADIDVNEFFSNIFGGEGFMLGDDEEDAKENGPVSESQELLVADGEQHINKHQAELTSEQIEKKKKQKMSRHQREEIMRLHEESKAAKEKRVDELTQTLISKIESYQSASTNPDSLAQFVKKLGDEFEDLKLESFGIQLLHLIGKTYTTQASAAILSNKTFGVSKIFTSTKTKFGNVKNGISILKTALDAQSSVEEMVREQEQIQRALDAGEEVSQAEIYRQQEMERLVMGKFLSTAWASTKFEVTGVLNKVLAKTLKDKQLSKKETIRRAEAILFIGKQMTAVQRTPQEEEEARIFEEMMADATAKKSKKKRSKVSEGDIEAFVNKVEEEN</sequence>
<evidence type="ECO:0000313" key="3">
    <source>
        <dbReference type="EMBL" id="ODV81430.1"/>
    </source>
</evidence>
<accession>A0A1E4SPH1</accession>
<dbReference type="OrthoDB" id="552049at2759"/>
<dbReference type="STRING" id="984487.A0A1E4SPH1"/>
<organism evidence="3 4">
    <name type="scientific">Suhomyces tanzawaensis NRRL Y-17324</name>
    <dbReference type="NCBI Taxonomy" id="984487"/>
    <lineage>
        <taxon>Eukaryota</taxon>
        <taxon>Fungi</taxon>
        <taxon>Dikarya</taxon>
        <taxon>Ascomycota</taxon>
        <taxon>Saccharomycotina</taxon>
        <taxon>Pichiomycetes</taxon>
        <taxon>Debaryomycetaceae</taxon>
        <taxon>Suhomyces</taxon>
    </lineage>
</organism>
<dbReference type="SMART" id="SM00271">
    <property type="entry name" value="DnaJ"/>
    <property type="match status" value="1"/>
</dbReference>
<feature type="coiled-coil region" evidence="1">
    <location>
        <begin position="132"/>
        <end position="181"/>
    </location>
</feature>
<dbReference type="SUPFAM" id="SSF46565">
    <property type="entry name" value="Chaperone J-domain"/>
    <property type="match status" value="1"/>
</dbReference>
<dbReference type="Proteomes" id="UP000094285">
    <property type="component" value="Unassembled WGS sequence"/>
</dbReference>
<gene>
    <name evidence="3" type="ORF">CANTADRAFT_107771</name>
</gene>
<evidence type="ECO:0000313" key="4">
    <source>
        <dbReference type="Proteomes" id="UP000094285"/>
    </source>
</evidence>
<dbReference type="Pfam" id="PF14308">
    <property type="entry name" value="DnaJ-X"/>
    <property type="match status" value="1"/>
</dbReference>
<feature type="domain" description="J" evidence="2">
    <location>
        <begin position="6"/>
        <end position="71"/>
    </location>
</feature>
<dbReference type="InterPro" id="IPR036869">
    <property type="entry name" value="J_dom_sf"/>
</dbReference>
<dbReference type="EMBL" id="KV453909">
    <property type="protein sequence ID" value="ODV81430.1"/>
    <property type="molecule type" value="Genomic_DNA"/>
</dbReference>
<dbReference type="GeneID" id="30980316"/>
<dbReference type="Gene3D" id="1.10.287.110">
    <property type="entry name" value="DnaJ domain"/>
    <property type="match status" value="1"/>
</dbReference>
<dbReference type="InterPro" id="IPR026894">
    <property type="entry name" value="DnaJ_X"/>
</dbReference>
<dbReference type="Pfam" id="PF00226">
    <property type="entry name" value="DnaJ"/>
    <property type="match status" value="1"/>
</dbReference>
<dbReference type="InterPro" id="IPR052814">
    <property type="entry name" value="Peroxisomal_DnaJ"/>
</dbReference>
<evidence type="ECO:0000256" key="1">
    <source>
        <dbReference type="SAM" id="Coils"/>
    </source>
</evidence>
<name>A0A1E4SPH1_9ASCO</name>
<dbReference type="AlphaFoldDB" id="A0A1E4SPH1"/>
<dbReference type="RefSeq" id="XP_020066552.1">
    <property type="nucleotide sequence ID" value="XM_020206179.1"/>
</dbReference>
<dbReference type="CDD" id="cd06257">
    <property type="entry name" value="DnaJ"/>
    <property type="match status" value="1"/>
</dbReference>
<dbReference type="PANTHER" id="PTHR45006:SF1">
    <property type="entry name" value="DNAJ-LIKE PROTEIN 1"/>
    <property type="match status" value="1"/>
</dbReference>
<dbReference type="GO" id="GO:1901981">
    <property type="term" value="F:phosphatidylinositol phosphate binding"/>
    <property type="evidence" value="ECO:0007669"/>
    <property type="project" value="EnsemblFungi"/>
</dbReference>
<dbReference type="InterPro" id="IPR001623">
    <property type="entry name" value="DnaJ_domain"/>
</dbReference>
<reference evidence="4" key="1">
    <citation type="submission" date="2016-05" db="EMBL/GenBank/DDBJ databases">
        <title>Comparative genomics of biotechnologically important yeasts.</title>
        <authorList>
            <consortium name="DOE Joint Genome Institute"/>
            <person name="Riley R."/>
            <person name="Haridas S."/>
            <person name="Wolfe K.H."/>
            <person name="Lopes M.R."/>
            <person name="Hittinger C.T."/>
            <person name="Goker M."/>
            <person name="Salamov A."/>
            <person name="Wisecaver J."/>
            <person name="Long T.M."/>
            <person name="Aerts A.L."/>
            <person name="Barry K."/>
            <person name="Choi C."/>
            <person name="Clum A."/>
            <person name="Coughlan A.Y."/>
            <person name="Deshpande S."/>
            <person name="Douglass A.P."/>
            <person name="Hanson S.J."/>
            <person name="Klenk H.-P."/>
            <person name="Labutti K."/>
            <person name="Lapidus A."/>
            <person name="Lindquist E."/>
            <person name="Lipzen A."/>
            <person name="Meier-Kolthoff J.P."/>
            <person name="Ohm R.A."/>
            <person name="Otillar R.P."/>
            <person name="Pangilinan J."/>
            <person name="Peng Y."/>
            <person name="Rokas A."/>
            <person name="Rosa C.A."/>
            <person name="Scheuner C."/>
            <person name="Sibirny A.A."/>
            <person name="Slot J.C."/>
            <person name="Stielow J.B."/>
            <person name="Sun H."/>
            <person name="Kurtzman C.P."/>
            <person name="Blackwell M."/>
            <person name="Grigoriev I.V."/>
            <person name="Jeffries T.W."/>
        </authorList>
    </citation>
    <scope>NUCLEOTIDE SEQUENCE [LARGE SCALE GENOMIC DNA]</scope>
    <source>
        <strain evidence="4">NRRL Y-17324</strain>
    </source>
</reference>
<keyword evidence="4" id="KW-1185">Reference proteome</keyword>
<dbReference type="GO" id="GO:0005886">
    <property type="term" value="C:plasma membrane"/>
    <property type="evidence" value="ECO:0007669"/>
    <property type="project" value="EnsemblFungi"/>
</dbReference>
<proteinExistence type="predicted"/>
<dbReference type="GO" id="GO:0005829">
    <property type="term" value="C:cytosol"/>
    <property type="evidence" value="ECO:0007669"/>
    <property type="project" value="EnsemblFungi"/>
</dbReference>